<accession>A0A4U8YKJ9</accession>
<dbReference type="InterPro" id="IPR006500">
    <property type="entry name" value="Helicase_put_C_phage/plasmid"/>
</dbReference>
<organism evidence="6 7">
    <name type="scientific">Desulfoluna butyratoxydans</name>
    <dbReference type="NCBI Taxonomy" id="231438"/>
    <lineage>
        <taxon>Bacteria</taxon>
        <taxon>Pseudomonadati</taxon>
        <taxon>Thermodesulfobacteriota</taxon>
        <taxon>Desulfobacteria</taxon>
        <taxon>Desulfobacterales</taxon>
        <taxon>Desulfolunaceae</taxon>
        <taxon>Desulfoluna</taxon>
    </lineage>
</organism>
<dbReference type="Gene3D" id="3.40.50.300">
    <property type="entry name" value="P-loop containing nucleotide triphosphate hydrolases"/>
    <property type="match status" value="1"/>
</dbReference>
<evidence type="ECO:0000259" key="5">
    <source>
        <dbReference type="PROSITE" id="PS51206"/>
    </source>
</evidence>
<evidence type="ECO:0000256" key="1">
    <source>
        <dbReference type="ARBA" id="ARBA00022741"/>
    </source>
</evidence>
<feature type="compositionally biased region" description="Basic and acidic residues" evidence="4">
    <location>
        <begin position="163"/>
        <end position="176"/>
    </location>
</feature>
<evidence type="ECO:0000313" key="6">
    <source>
        <dbReference type="EMBL" id="VFQ44405.1"/>
    </source>
</evidence>
<keyword evidence="1" id="KW-0547">Nucleotide-binding</keyword>
<dbReference type="InterPro" id="IPR014015">
    <property type="entry name" value="Helicase_SF3_DNA-vir"/>
</dbReference>
<dbReference type="NCBIfam" id="TIGR01613">
    <property type="entry name" value="primase_Cterm"/>
    <property type="match status" value="1"/>
</dbReference>
<reference evidence="6 7" key="1">
    <citation type="submission" date="2019-03" db="EMBL/GenBank/DDBJ databases">
        <authorList>
            <person name="Nijsse B."/>
        </authorList>
    </citation>
    <scope>NUCLEOTIDE SEQUENCE [LARGE SCALE GENOMIC DNA]</scope>
    <source>
        <strain evidence="6">Desulfoluna butyratoxydans MSL71</strain>
    </source>
</reference>
<dbReference type="Proteomes" id="UP000507962">
    <property type="component" value="Unassembled WGS sequence"/>
</dbReference>
<dbReference type="InterPro" id="IPR014818">
    <property type="entry name" value="Phage/plasmid_primase_P4_C"/>
</dbReference>
<name>A0A4U8YKJ9_9BACT</name>
<dbReference type="GO" id="GO:0005524">
    <property type="term" value="F:ATP binding"/>
    <property type="evidence" value="ECO:0007669"/>
    <property type="project" value="UniProtKB-KW"/>
</dbReference>
<dbReference type="PANTHER" id="PTHR35372:SF2">
    <property type="entry name" value="SF3 HELICASE DOMAIN-CONTAINING PROTEIN"/>
    <property type="match status" value="1"/>
</dbReference>
<protein>
    <submittedName>
        <fullName evidence="6">Dna primase phage/plasmid</fullName>
    </submittedName>
</protein>
<keyword evidence="7" id="KW-1185">Reference proteome</keyword>
<gene>
    <name evidence="6" type="ORF">MSL71_20540</name>
</gene>
<dbReference type="EMBL" id="CAADHO010000003">
    <property type="protein sequence ID" value="VFQ44405.1"/>
    <property type="molecule type" value="Genomic_DNA"/>
</dbReference>
<evidence type="ECO:0000256" key="3">
    <source>
        <dbReference type="ARBA" id="ARBA00022840"/>
    </source>
</evidence>
<dbReference type="RefSeq" id="WP_180139829.1">
    <property type="nucleotide sequence ID" value="NZ_CAADHO010000003.1"/>
</dbReference>
<dbReference type="SMART" id="SM00885">
    <property type="entry name" value="D5_N"/>
    <property type="match status" value="1"/>
</dbReference>
<feature type="compositionally biased region" description="Basic and acidic residues" evidence="4">
    <location>
        <begin position="144"/>
        <end position="155"/>
    </location>
</feature>
<feature type="region of interest" description="Disordered" evidence="4">
    <location>
        <begin position="27"/>
        <end position="52"/>
    </location>
</feature>
<dbReference type="InterPro" id="IPR027417">
    <property type="entry name" value="P-loop_NTPase"/>
</dbReference>
<evidence type="ECO:0000256" key="4">
    <source>
        <dbReference type="SAM" id="MobiDB-lite"/>
    </source>
</evidence>
<keyword evidence="3" id="KW-0067">ATP-binding</keyword>
<dbReference type="Pfam" id="PF08706">
    <property type="entry name" value="D5_N"/>
    <property type="match status" value="1"/>
</dbReference>
<evidence type="ECO:0000256" key="2">
    <source>
        <dbReference type="ARBA" id="ARBA00022801"/>
    </source>
</evidence>
<dbReference type="AlphaFoldDB" id="A0A4U8YKJ9"/>
<dbReference type="GO" id="GO:0016787">
    <property type="term" value="F:hydrolase activity"/>
    <property type="evidence" value="ECO:0007669"/>
    <property type="project" value="UniProtKB-KW"/>
</dbReference>
<feature type="region of interest" description="Disordered" evidence="4">
    <location>
        <begin position="135"/>
        <end position="179"/>
    </location>
</feature>
<dbReference type="InterPro" id="IPR051620">
    <property type="entry name" value="ORF904-like_C"/>
</dbReference>
<feature type="compositionally biased region" description="Basic and acidic residues" evidence="4">
    <location>
        <begin position="27"/>
        <end position="48"/>
    </location>
</feature>
<dbReference type="PROSITE" id="PS51206">
    <property type="entry name" value="SF3_HELICASE_1"/>
    <property type="match status" value="1"/>
</dbReference>
<dbReference type="PANTHER" id="PTHR35372">
    <property type="entry name" value="ATP BINDING PROTEIN-RELATED"/>
    <property type="match status" value="1"/>
</dbReference>
<keyword evidence="2" id="KW-0378">Hydrolase</keyword>
<evidence type="ECO:0000313" key="7">
    <source>
        <dbReference type="Proteomes" id="UP000507962"/>
    </source>
</evidence>
<proteinExistence type="predicted"/>
<feature type="domain" description="SF3 helicase" evidence="5">
    <location>
        <begin position="286"/>
        <end position="448"/>
    </location>
</feature>
<sequence length="593" mass="67429">MIETDTNELQAEIRADVEAERLAAWKEAQAKHNTEKAKKLTDEPKPPPEHMPWTAERVVERRGPRVERLRQACWREQLGDAELLIDRVGDRYTFDHKRKQWYRNVGTHWVEDGVNQIRAEVVALAEHFDRAAFEARKTKKSAAKKSESAEKKKEEAEEQENEEAAKKADQEIKEASEEATTCSKDAKLFSDRAKKLRGDRRIAGILNMATSGADSMGISGDDSTWDRHPTLLACPNGVIDLETGKLYKGEPKHYIRKASPFNFPGLHAYSASWHDTFGKIMCWDPVMMDYVERVVGYAATGLVSHKEFYVAKGPTANNGKSTFFDAIQMALGDAAGTIKKEVLLQKKNQGSGADPDLLMLDGLRMAIASEPEQGSKFDKEVIKMVTGGDRITTRGLYMDNITFMAISKLFIHANFTPQVAKADQAFFNRMRIIPFDAQFVGNPDEVDLARHIYPGIPRTTIDRQLQKDGPAILAWIVRCARKYLADETLKYPLKVAEEIEQYQDDMDEIGRWVAEWCLVDKHNETYKTKAKDLYDSFKLYCRNVLEKAEAFIPTQRTFGEQLQQRFEKKKTNYVYYFGIKVKAGCSAAEQTQP</sequence>